<evidence type="ECO:0000313" key="5">
    <source>
        <dbReference type="Proteomes" id="UP000034076"/>
    </source>
</evidence>
<dbReference type="SUPFAM" id="SSF51735">
    <property type="entry name" value="NAD(P)-binding Rossmann-fold domains"/>
    <property type="match status" value="1"/>
</dbReference>
<dbReference type="EC" id="1.1.1.140" evidence="4"/>
<evidence type="ECO:0000313" key="4">
    <source>
        <dbReference type="EMBL" id="KKI49841.1"/>
    </source>
</evidence>
<organism evidence="4 5">
    <name type="scientific">Christensenella hongkongensis</name>
    <dbReference type="NCBI Taxonomy" id="270498"/>
    <lineage>
        <taxon>Bacteria</taxon>
        <taxon>Bacillati</taxon>
        <taxon>Bacillota</taxon>
        <taxon>Clostridia</taxon>
        <taxon>Christensenellales</taxon>
        <taxon>Christensenellaceae</taxon>
        <taxon>Christensenella</taxon>
    </lineage>
</organism>
<dbReference type="AlphaFoldDB" id="A0A0M2NFU8"/>
<keyword evidence="5" id="KW-1185">Reference proteome</keyword>
<dbReference type="PATRIC" id="fig|270498.16.peg.1705"/>
<gene>
    <name evidence="4" type="ORF">CHK_2649</name>
</gene>
<comment type="caution">
    <text evidence="4">The sequence shown here is derived from an EMBL/GenBank/DDBJ whole genome shotgun (WGS) entry which is preliminary data.</text>
</comment>
<dbReference type="PRINTS" id="PR00080">
    <property type="entry name" value="SDRFAMILY"/>
</dbReference>
<dbReference type="GO" id="GO:0009010">
    <property type="term" value="F:sorbitol-6-phosphate 2-dehydrogenase activity"/>
    <property type="evidence" value="ECO:0007669"/>
    <property type="project" value="UniProtKB-EC"/>
</dbReference>
<dbReference type="PROSITE" id="PS00061">
    <property type="entry name" value="ADH_SHORT"/>
    <property type="match status" value="1"/>
</dbReference>
<name>A0A0M2NFU8_9FIRM</name>
<dbReference type="InterPro" id="IPR002347">
    <property type="entry name" value="SDR_fam"/>
</dbReference>
<dbReference type="EMBL" id="LAYJ01000116">
    <property type="protein sequence ID" value="KKI49841.1"/>
    <property type="molecule type" value="Genomic_DNA"/>
</dbReference>
<dbReference type="RefSeq" id="WP_052740585.1">
    <property type="nucleotide sequence ID" value="NZ_LAYJ01000116.1"/>
</dbReference>
<accession>A0A0M2NFU8</accession>
<dbReference type="Pfam" id="PF00106">
    <property type="entry name" value="adh_short"/>
    <property type="match status" value="1"/>
</dbReference>
<dbReference type="PANTHER" id="PTHR42760">
    <property type="entry name" value="SHORT-CHAIN DEHYDROGENASES/REDUCTASES FAMILY MEMBER"/>
    <property type="match status" value="1"/>
</dbReference>
<comment type="similarity">
    <text evidence="1 3">Belongs to the short-chain dehydrogenases/reductases (SDR) family.</text>
</comment>
<reference evidence="4 5" key="1">
    <citation type="submission" date="2015-04" db="EMBL/GenBank/DDBJ databases">
        <title>Draft genome sequence of bacteremic isolate Catabacter hongkongensis type strain HKU16T.</title>
        <authorList>
            <person name="Lau S.K."/>
            <person name="Teng J.L."/>
            <person name="Huang Y."/>
            <person name="Curreem S.O."/>
            <person name="Tsui S.K."/>
            <person name="Woo P.C."/>
        </authorList>
    </citation>
    <scope>NUCLEOTIDE SEQUENCE [LARGE SCALE GENOMIC DNA]</scope>
    <source>
        <strain evidence="4 5">HKU16</strain>
    </source>
</reference>
<protein>
    <submittedName>
        <fullName evidence="4">Sorbitol-6-phosphate 2-dehydrogenase</fullName>
        <ecNumber evidence="4">1.1.1.140</ecNumber>
    </submittedName>
</protein>
<evidence type="ECO:0000256" key="2">
    <source>
        <dbReference type="ARBA" id="ARBA00023002"/>
    </source>
</evidence>
<dbReference type="InterPro" id="IPR020904">
    <property type="entry name" value="Sc_DH/Rdtase_CS"/>
</dbReference>
<dbReference type="OrthoDB" id="9808814at2"/>
<dbReference type="FunFam" id="3.40.50.720:FF:000084">
    <property type="entry name" value="Short-chain dehydrogenase reductase"/>
    <property type="match status" value="1"/>
</dbReference>
<dbReference type="Gene3D" id="3.40.50.720">
    <property type="entry name" value="NAD(P)-binding Rossmann-like Domain"/>
    <property type="match status" value="1"/>
</dbReference>
<dbReference type="PRINTS" id="PR00081">
    <property type="entry name" value="GDHRDH"/>
</dbReference>
<dbReference type="Proteomes" id="UP000034076">
    <property type="component" value="Unassembled WGS sequence"/>
</dbReference>
<dbReference type="PANTHER" id="PTHR42760:SF105">
    <property type="entry name" value="SORBITOL-6-PHOSPHATE 2-DEHYDROGENASE"/>
    <property type="match status" value="1"/>
</dbReference>
<evidence type="ECO:0000256" key="3">
    <source>
        <dbReference type="RuleBase" id="RU000363"/>
    </source>
</evidence>
<dbReference type="InterPro" id="IPR036291">
    <property type="entry name" value="NAD(P)-bd_dom_sf"/>
</dbReference>
<proteinExistence type="inferred from homology"/>
<keyword evidence="2 4" id="KW-0560">Oxidoreductase</keyword>
<dbReference type="GO" id="GO:0008206">
    <property type="term" value="P:bile acid metabolic process"/>
    <property type="evidence" value="ECO:0007669"/>
    <property type="project" value="UniProtKB-ARBA"/>
</dbReference>
<dbReference type="STRING" id="270498.CHK_2649"/>
<sequence>MERCMKLKGKVVAITGAAQGLGQALAQRCGEEGAQVVVGDMNLEGAQETARMLPDAIAMKLDVTDFADCEAFAAAAIEKYGRIDVLVSNAGIVISGAIGEFNPDTWKKVIDVNLCGFFNVAKAVVPAFRKQGSGVIVQINSKSGKKGSAKNSAYASSKFGGIGLVESLALELAAENIRVNAICPGNMLDSPLWVNSLYKQYAKNQGITEAEVRKKYEAQVPLGRGCSYEDIANCMIFLASEDSSYMTGQAINVTGGQQMQP</sequence>
<evidence type="ECO:0000256" key="1">
    <source>
        <dbReference type="ARBA" id="ARBA00006484"/>
    </source>
</evidence>